<gene>
    <name evidence="5" type="ORF">NCTC13079_00872</name>
</gene>
<evidence type="ECO:0000313" key="6">
    <source>
        <dbReference type="Proteomes" id="UP000269544"/>
    </source>
</evidence>
<dbReference type="HAMAP" id="MF_00245">
    <property type="entry name" value="UPF0122"/>
    <property type="match status" value="1"/>
</dbReference>
<dbReference type="Proteomes" id="UP000269544">
    <property type="component" value="Chromosome"/>
</dbReference>
<dbReference type="RefSeq" id="WP_126465471.1">
    <property type="nucleotide sequence ID" value="NZ_JAUSWF010000001.1"/>
</dbReference>
<reference evidence="5 6" key="1">
    <citation type="submission" date="2018-12" db="EMBL/GenBank/DDBJ databases">
        <authorList>
            <consortium name="Pathogen Informatics"/>
        </authorList>
    </citation>
    <scope>NUCLEOTIDE SEQUENCE [LARGE SCALE GENOMIC DNA]</scope>
    <source>
        <strain evidence="5 6">NCTC13079</strain>
    </source>
</reference>
<keyword evidence="5" id="KW-0238">DNA-binding</keyword>
<dbReference type="Gene3D" id="1.10.10.10">
    <property type="entry name" value="Winged helix-like DNA-binding domain superfamily/Winged helix DNA-binding domain"/>
    <property type="match status" value="1"/>
</dbReference>
<dbReference type="Pfam" id="PF04297">
    <property type="entry name" value="UPF0122"/>
    <property type="match status" value="1"/>
</dbReference>
<name>A0A448V1K2_9FIRM</name>
<dbReference type="GO" id="GO:0003677">
    <property type="term" value="F:DNA binding"/>
    <property type="evidence" value="ECO:0007669"/>
    <property type="project" value="UniProtKB-KW"/>
</dbReference>
<sequence>MDKTIRMNVLLDLYERLLSNRQRQVMDLHYREDYSLNEIAEIVGISKQAVSENIKRAEAALRSYEEILQLARKMKAREENIEGMRSDLERLEEFSEDPTFLMILRSIRSRLEKEGYYDI</sequence>
<evidence type="ECO:0000256" key="3">
    <source>
        <dbReference type="HAMAP-Rule" id="MF_00245"/>
    </source>
</evidence>
<keyword evidence="4" id="KW-0175">Coiled coil</keyword>
<evidence type="ECO:0000256" key="2">
    <source>
        <dbReference type="ARBA" id="ARBA00024764"/>
    </source>
</evidence>
<dbReference type="PANTHER" id="PTHR40083">
    <property type="entry name" value="UPF0122 PROTEIN CBO2450/CLC_2298"/>
    <property type="match status" value="1"/>
</dbReference>
<dbReference type="KEGG" id="piv:NCTC13079_00872"/>
<dbReference type="PANTHER" id="PTHR40083:SF1">
    <property type="entry name" value="UPF0122 PROTEIN YLXM"/>
    <property type="match status" value="1"/>
</dbReference>
<dbReference type="InterPro" id="IPR007394">
    <property type="entry name" value="UPF0122"/>
</dbReference>
<dbReference type="OrthoDB" id="6392at2"/>
<keyword evidence="6" id="KW-1185">Reference proteome</keyword>
<protein>
    <recommendedName>
        <fullName evidence="3">UPF0122 protein NCTC13079_00872</fullName>
    </recommendedName>
</protein>
<evidence type="ECO:0000256" key="1">
    <source>
        <dbReference type="ARBA" id="ARBA00008720"/>
    </source>
</evidence>
<dbReference type="InterPro" id="IPR054831">
    <property type="entry name" value="UPF0122_fam_protein"/>
</dbReference>
<evidence type="ECO:0000313" key="5">
    <source>
        <dbReference type="EMBL" id="VEJ35709.1"/>
    </source>
</evidence>
<organism evidence="5 6">
    <name type="scientific">Aedoeadaptatus ivorii</name>
    <dbReference type="NCBI Taxonomy" id="54006"/>
    <lineage>
        <taxon>Bacteria</taxon>
        <taxon>Bacillati</taxon>
        <taxon>Bacillota</taxon>
        <taxon>Tissierellia</taxon>
        <taxon>Tissierellales</taxon>
        <taxon>Peptoniphilaceae</taxon>
        <taxon>Aedoeadaptatus</taxon>
    </lineage>
</organism>
<dbReference type="InterPro" id="IPR013324">
    <property type="entry name" value="RNA_pol_sigma_r3/r4-like"/>
</dbReference>
<evidence type="ECO:0000256" key="4">
    <source>
        <dbReference type="SAM" id="Coils"/>
    </source>
</evidence>
<dbReference type="SUPFAM" id="SSF88659">
    <property type="entry name" value="Sigma3 and sigma4 domains of RNA polymerase sigma factors"/>
    <property type="match status" value="1"/>
</dbReference>
<proteinExistence type="inferred from homology"/>
<accession>A0A448V1K2</accession>
<dbReference type="NCBIfam" id="NF045758">
    <property type="entry name" value="YlxM"/>
    <property type="match status" value="1"/>
</dbReference>
<feature type="coiled-coil region" evidence="4">
    <location>
        <begin position="47"/>
        <end position="94"/>
    </location>
</feature>
<comment type="similarity">
    <text evidence="1 3">Belongs to the UPF0122 family.</text>
</comment>
<dbReference type="EMBL" id="LR134523">
    <property type="protein sequence ID" value="VEJ35709.1"/>
    <property type="molecule type" value="Genomic_DNA"/>
</dbReference>
<dbReference type="InterPro" id="IPR036388">
    <property type="entry name" value="WH-like_DNA-bd_sf"/>
</dbReference>
<dbReference type="AlphaFoldDB" id="A0A448V1K2"/>
<comment type="function">
    <text evidence="2 3">Might take part in the signal recognition particle (SRP) pathway. This is inferred from the conservation of its genetic proximity to ftsY/ffh. May be a regulatory protein.</text>
</comment>